<dbReference type="EMBL" id="UINC01116205">
    <property type="protein sequence ID" value="SVC87777.1"/>
    <property type="molecule type" value="Genomic_DNA"/>
</dbReference>
<dbReference type="PANTHER" id="PTHR43104">
    <property type="entry name" value="L-2-HYDROXYGLUTARATE DEHYDROGENASE, MITOCHONDRIAL"/>
    <property type="match status" value="1"/>
</dbReference>
<evidence type="ECO:0000259" key="6">
    <source>
        <dbReference type="Pfam" id="PF01266"/>
    </source>
</evidence>
<dbReference type="GO" id="GO:0047545">
    <property type="term" value="F:(S)-2-hydroxyglutarate dehydrogenase activity"/>
    <property type="evidence" value="ECO:0007669"/>
    <property type="project" value="TreeGrafter"/>
</dbReference>
<keyword evidence="3" id="KW-0274">FAD</keyword>
<dbReference type="InterPro" id="IPR036188">
    <property type="entry name" value="FAD/NAD-bd_sf"/>
</dbReference>
<dbReference type="AlphaFoldDB" id="A0A382QS35"/>
<evidence type="ECO:0000256" key="3">
    <source>
        <dbReference type="ARBA" id="ARBA00022827"/>
    </source>
</evidence>
<evidence type="ECO:0000313" key="7">
    <source>
        <dbReference type="EMBL" id="SVC87777.1"/>
    </source>
</evidence>
<feature type="domain" description="FAD dependent oxidoreductase" evidence="6">
    <location>
        <begin position="7"/>
        <end position="277"/>
    </location>
</feature>
<name>A0A382QS35_9ZZZZ</name>
<dbReference type="Gene3D" id="3.50.50.60">
    <property type="entry name" value="FAD/NAD(P)-binding domain"/>
    <property type="match status" value="1"/>
</dbReference>
<protein>
    <recommendedName>
        <fullName evidence="6">FAD dependent oxidoreductase domain-containing protein</fullName>
    </recommendedName>
</protein>
<keyword evidence="4" id="KW-0560">Oxidoreductase</keyword>
<organism evidence="7">
    <name type="scientific">marine metagenome</name>
    <dbReference type="NCBI Taxonomy" id="408172"/>
    <lineage>
        <taxon>unclassified sequences</taxon>
        <taxon>metagenomes</taxon>
        <taxon>ecological metagenomes</taxon>
    </lineage>
</organism>
<gene>
    <name evidence="7" type="ORF">METZ01_LOCUS340631</name>
</gene>
<dbReference type="SUPFAM" id="SSF51905">
    <property type="entry name" value="FAD/NAD(P)-binding domain"/>
    <property type="match status" value="1"/>
</dbReference>
<dbReference type="InterPro" id="IPR006076">
    <property type="entry name" value="FAD-dep_OxRdtase"/>
</dbReference>
<dbReference type="PANTHER" id="PTHR43104:SF4">
    <property type="entry name" value="L-2-HYDROXYGLUTARATE DEHYDROGENASE, MITOCHONDRIAL"/>
    <property type="match status" value="1"/>
</dbReference>
<comment type="similarity">
    <text evidence="5">Belongs to the L2HGDH family.</text>
</comment>
<comment type="cofactor">
    <cofactor evidence="1">
        <name>FAD</name>
        <dbReference type="ChEBI" id="CHEBI:57692"/>
    </cofactor>
</comment>
<sequence>MEKVSTDCIVLGGGVSGLSISRKLGKSFKNIFLIEKNNFIAEESSSRNSEVIHAGIYYDKNSLKSELCLKGKELLYRYLRKKNIQFSQCGKFILSTSKDESHFLEEILNNATECGLNDLSFKSEYLRKLYPFLNFDQAIFSPSSGIFDSHSYLNCLKSDFEQEGGHVLLNNQCMAINYESNSIELLIKDKSNEEEFLIYTKLLINCAGLESLDIYKQLSDEMGDGKSFKKRYVKGDYFIYRGKEKIEHLIYPIPNKESLGIHVTQDLTGTIKFGPNAYPVNNID</sequence>
<keyword evidence="2" id="KW-0285">Flavoprotein</keyword>
<dbReference type="Gene3D" id="3.30.9.10">
    <property type="entry name" value="D-Amino Acid Oxidase, subunit A, domain 2"/>
    <property type="match status" value="1"/>
</dbReference>
<proteinExistence type="inferred from homology"/>
<reference evidence="7" key="1">
    <citation type="submission" date="2018-05" db="EMBL/GenBank/DDBJ databases">
        <authorList>
            <person name="Lanie J.A."/>
            <person name="Ng W.-L."/>
            <person name="Kazmierczak K.M."/>
            <person name="Andrzejewski T.M."/>
            <person name="Davidsen T.M."/>
            <person name="Wayne K.J."/>
            <person name="Tettelin H."/>
            <person name="Glass J.I."/>
            <person name="Rusch D."/>
            <person name="Podicherti R."/>
            <person name="Tsui H.-C.T."/>
            <person name="Winkler M.E."/>
        </authorList>
    </citation>
    <scope>NUCLEOTIDE SEQUENCE</scope>
</reference>
<feature type="non-terminal residue" evidence="7">
    <location>
        <position position="284"/>
    </location>
</feature>
<accession>A0A382QS35</accession>
<evidence type="ECO:0000256" key="4">
    <source>
        <dbReference type="ARBA" id="ARBA00023002"/>
    </source>
</evidence>
<evidence type="ECO:0000256" key="1">
    <source>
        <dbReference type="ARBA" id="ARBA00001974"/>
    </source>
</evidence>
<evidence type="ECO:0000256" key="2">
    <source>
        <dbReference type="ARBA" id="ARBA00022630"/>
    </source>
</evidence>
<evidence type="ECO:0000256" key="5">
    <source>
        <dbReference type="ARBA" id="ARBA00037941"/>
    </source>
</evidence>
<dbReference type="Pfam" id="PF01266">
    <property type="entry name" value="DAO"/>
    <property type="match status" value="1"/>
</dbReference>